<keyword evidence="1" id="KW-0472">Membrane</keyword>
<organism evidence="2 3">
    <name type="scientific">Petrolisthes manimaculis</name>
    <dbReference type="NCBI Taxonomy" id="1843537"/>
    <lineage>
        <taxon>Eukaryota</taxon>
        <taxon>Metazoa</taxon>
        <taxon>Ecdysozoa</taxon>
        <taxon>Arthropoda</taxon>
        <taxon>Crustacea</taxon>
        <taxon>Multicrustacea</taxon>
        <taxon>Malacostraca</taxon>
        <taxon>Eumalacostraca</taxon>
        <taxon>Eucarida</taxon>
        <taxon>Decapoda</taxon>
        <taxon>Pleocyemata</taxon>
        <taxon>Anomura</taxon>
        <taxon>Galatheoidea</taxon>
        <taxon>Porcellanidae</taxon>
        <taxon>Petrolisthes</taxon>
    </lineage>
</organism>
<evidence type="ECO:0000313" key="3">
    <source>
        <dbReference type="Proteomes" id="UP001292094"/>
    </source>
</evidence>
<comment type="caution">
    <text evidence="2">The sequence shown here is derived from an EMBL/GenBank/DDBJ whole genome shotgun (WGS) entry which is preliminary data.</text>
</comment>
<sequence>MELVLMHSTVNIVRRMQQATTMLLVAAAFNIMLKAAFNIFVESSTNRMQHVAVLPQWNTALNYDGVGSGGVAIGGVDSGIDSGDVDNGGIVVIADSNGIDSGVDRDAVASDVDSGVE</sequence>
<dbReference type="Proteomes" id="UP001292094">
    <property type="component" value="Unassembled WGS sequence"/>
</dbReference>
<dbReference type="EMBL" id="JAWZYT010000503">
    <property type="protein sequence ID" value="KAK4322642.1"/>
    <property type="molecule type" value="Genomic_DNA"/>
</dbReference>
<keyword evidence="1" id="KW-1133">Transmembrane helix</keyword>
<feature type="transmembrane region" description="Helical" evidence="1">
    <location>
        <begin position="21"/>
        <end position="41"/>
    </location>
</feature>
<keyword evidence="1" id="KW-0812">Transmembrane</keyword>
<evidence type="ECO:0000256" key="1">
    <source>
        <dbReference type="SAM" id="Phobius"/>
    </source>
</evidence>
<proteinExistence type="predicted"/>
<name>A0AAE1QC80_9EUCA</name>
<reference evidence="2" key="1">
    <citation type="submission" date="2023-11" db="EMBL/GenBank/DDBJ databases">
        <title>Genome assemblies of two species of porcelain crab, Petrolisthes cinctipes and Petrolisthes manimaculis (Anomura: Porcellanidae).</title>
        <authorList>
            <person name="Angst P."/>
        </authorList>
    </citation>
    <scope>NUCLEOTIDE SEQUENCE</scope>
    <source>
        <strain evidence="2">PB745_02</strain>
        <tissue evidence="2">Gill</tissue>
    </source>
</reference>
<gene>
    <name evidence="2" type="ORF">Pmani_006619</name>
</gene>
<accession>A0AAE1QC80</accession>
<keyword evidence="3" id="KW-1185">Reference proteome</keyword>
<protein>
    <submittedName>
        <fullName evidence="2">Uncharacterized protein</fullName>
    </submittedName>
</protein>
<evidence type="ECO:0000313" key="2">
    <source>
        <dbReference type="EMBL" id="KAK4322642.1"/>
    </source>
</evidence>
<dbReference type="AlphaFoldDB" id="A0AAE1QC80"/>